<organism evidence="1">
    <name type="scientific">marine sediment metagenome</name>
    <dbReference type="NCBI Taxonomy" id="412755"/>
    <lineage>
        <taxon>unclassified sequences</taxon>
        <taxon>metagenomes</taxon>
        <taxon>ecological metagenomes</taxon>
    </lineage>
</organism>
<dbReference type="EMBL" id="BARS01021013">
    <property type="protein sequence ID" value="GAG13250.1"/>
    <property type="molecule type" value="Genomic_DNA"/>
</dbReference>
<sequence>MADYIFRPYAGGESFSGQIAYPDTTLDVPSDAKRYVDSINIFEPSQYLNKHTGFE</sequence>
<gene>
    <name evidence="1" type="ORF">S01H1_33815</name>
</gene>
<comment type="caution">
    <text evidence="1">The sequence shown here is derived from an EMBL/GenBank/DDBJ whole genome shotgun (WGS) entry which is preliminary data.</text>
</comment>
<evidence type="ECO:0000313" key="1">
    <source>
        <dbReference type="EMBL" id="GAG13250.1"/>
    </source>
</evidence>
<protein>
    <submittedName>
        <fullName evidence="1">Uncharacterized protein</fullName>
    </submittedName>
</protein>
<feature type="non-terminal residue" evidence="1">
    <location>
        <position position="55"/>
    </location>
</feature>
<reference evidence="1" key="1">
    <citation type="journal article" date="2014" name="Front. Microbiol.">
        <title>High frequency of phylogenetically diverse reductive dehalogenase-homologous genes in deep subseafloor sedimentary metagenomes.</title>
        <authorList>
            <person name="Kawai M."/>
            <person name="Futagami T."/>
            <person name="Toyoda A."/>
            <person name="Takaki Y."/>
            <person name="Nishi S."/>
            <person name="Hori S."/>
            <person name="Arai W."/>
            <person name="Tsubouchi T."/>
            <person name="Morono Y."/>
            <person name="Uchiyama I."/>
            <person name="Ito T."/>
            <person name="Fujiyama A."/>
            <person name="Inagaki F."/>
            <person name="Takami H."/>
        </authorList>
    </citation>
    <scope>NUCLEOTIDE SEQUENCE</scope>
    <source>
        <strain evidence="1">Expedition CK06-06</strain>
    </source>
</reference>
<proteinExistence type="predicted"/>
<name>X0V567_9ZZZZ</name>
<accession>X0V567</accession>
<dbReference type="AlphaFoldDB" id="X0V567"/>